<evidence type="ECO:0000256" key="4">
    <source>
        <dbReference type="ARBA" id="ARBA00023180"/>
    </source>
</evidence>
<reference evidence="7" key="1">
    <citation type="submission" date="2022-01" db="EMBL/GenBank/DDBJ databases">
        <authorList>
            <person name="King R."/>
        </authorList>
    </citation>
    <scope>NUCLEOTIDE SEQUENCE</scope>
</reference>
<accession>A0A9P0H0I7</accession>
<dbReference type="Proteomes" id="UP001152798">
    <property type="component" value="Chromosome 3"/>
</dbReference>
<evidence type="ECO:0000256" key="1">
    <source>
        <dbReference type="ARBA" id="ARBA00005964"/>
    </source>
</evidence>
<keyword evidence="5" id="KW-0732">Signal</keyword>
<keyword evidence="3 5" id="KW-0378">Hydrolase</keyword>
<evidence type="ECO:0000256" key="5">
    <source>
        <dbReference type="RuleBase" id="RU361235"/>
    </source>
</evidence>
<keyword evidence="4" id="KW-0325">Glycoprotein</keyword>
<feature type="domain" description="Carboxylesterase type B" evidence="6">
    <location>
        <begin position="22"/>
        <end position="507"/>
    </location>
</feature>
<dbReference type="PROSITE" id="PS00941">
    <property type="entry name" value="CARBOXYLESTERASE_B_2"/>
    <property type="match status" value="1"/>
</dbReference>
<protein>
    <recommendedName>
        <fullName evidence="5">Carboxylic ester hydrolase</fullName>
        <ecNumber evidence="5">3.1.1.-</ecNumber>
    </recommendedName>
</protein>
<proteinExistence type="inferred from homology"/>
<dbReference type="EMBL" id="OV725079">
    <property type="protein sequence ID" value="CAH1394484.1"/>
    <property type="molecule type" value="Genomic_DNA"/>
</dbReference>
<dbReference type="OrthoDB" id="6846267at2759"/>
<organism evidence="7 8">
    <name type="scientific">Nezara viridula</name>
    <name type="common">Southern green stink bug</name>
    <name type="synonym">Cimex viridulus</name>
    <dbReference type="NCBI Taxonomy" id="85310"/>
    <lineage>
        <taxon>Eukaryota</taxon>
        <taxon>Metazoa</taxon>
        <taxon>Ecdysozoa</taxon>
        <taxon>Arthropoda</taxon>
        <taxon>Hexapoda</taxon>
        <taxon>Insecta</taxon>
        <taxon>Pterygota</taxon>
        <taxon>Neoptera</taxon>
        <taxon>Paraneoptera</taxon>
        <taxon>Hemiptera</taxon>
        <taxon>Heteroptera</taxon>
        <taxon>Panheteroptera</taxon>
        <taxon>Pentatomomorpha</taxon>
        <taxon>Pentatomoidea</taxon>
        <taxon>Pentatomidae</taxon>
        <taxon>Pentatominae</taxon>
        <taxon>Nezara</taxon>
    </lineage>
</organism>
<dbReference type="InterPro" id="IPR002018">
    <property type="entry name" value="CarbesteraseB"/>
</dbReference>
<dbReference type="InterPro" id="IPR019826">
    <property type="entry name" value="Carboxylesterase_B_AS"/>
</dbReference>
<dbReference type="PANTHER" id="PTHR43142">
    <property type="entry name" value="CARBOXYLIC ESTER HYDROLASE"/>
    <property type="match status" value="1"/>
</dbReference>
<feature type="signal peptide" evidence="5">
    <location>
        <begin position="1"/>
        <end position="21"/>
    </location>
</feature>
<dbReference type="PANTHER" id="PTHR43142:SF1">
    <property type="entry name" value="CARBOXYLIC ESTER HYDROLASE"/>
    <property type="match status" value="1"/>
</dbReference>
<feature type="chain" id="PRO_5040534230" description="Carboxylic ester hydrolase" evidence="5">
    <location>
        <begin position="22"/>
        <end position="559"/>
    </location>
</feature>
<comment type="similarity">
    <text evidence="1 5">Belongs to the type-B carboxylesterase/lipase family.</text>
</comment>
<evidence type="ECO:0000256" key="3">
    <source>
        <dbReference type="ARBA" id="ARBA00022801"/>
    </source>
</evidence>
<dbReference type="Pfam" id="PF00135">
    <property type="entry name" value="COesterase"/>
    <property type="match status" value="1"/>
</dbReference>
<dbReference type="EC" id="3.1.1.-" evidence="5"/>
<keyword evidence="2" id="KW-0719">Serine esterase</keyword>
<dbReference type="CDD" id="cd00312">
    <property type="entry name" value="Esterase_lipase"/>
    <property type="match status" value="1"/>
</dbReference>
<sequence length="559" mass="62178">MLSSIFCTAILCHFAVLEVFAQPEVILEQGILKGFWATSVGGRTYSTFLGVPYAEPPIGDRRFKEPSPASGWKGTYNATRAAPPCLQYSHMTMNTPFAVHGSEDCLYLNVYTPRLVSKTEDQRPLDVIVFIHGGAFMFLSSTFFDASILMDRDVILVSMNYRLGPLGFLSTGDDVVPGNNGMKDQVEALRWVRKNIAAFGGNPRSVTISGFSAGGASVDYHVLSPLSKGLFQAAICMSGVSLNPWTFAENVREKANFIASQLGCPNHDSRAMIECLRNRPGDHIVGTTEHLLPWLYNPFSPYALVAEPPSPNAFLPATPINILKERKASDVPLLLTFTKEEGLYPGAEIAGKPENLNELKNRWNELLPHLLDYNHTVPCEKRKAEISQKIKEYYNIDLDTKEGVANLIKAMSDRIFIQGIGKAAKLHGKYYQSPVYLYRFSYMGKYTCSGLFGGGKELGVSHADDIMYILRSEAVNTQETEADRQVSKELVNLWVSFAANKKLNAQVVRDSLPKIAYTDIQGPNKMVPTIEEQLGEEQFWDSLKLMENLEKSEASRDEL</sequence>
<evidence type="ECO:0000313" key="7">
    <source>
        <dbReference type="EMBL" id="CAH1394484.1"/>
    </source>
</evidence>
<dbReference type="GO" id="GO:0052689">
    <property type="term" value="F:carboxylic ester hydrolase activity"/>
    <property type="evidence" value="ECO:0007669"/>
    <property type="project" value="UniProtKB-KW"/>
</dbReference>
<evidence type="ECO:0000256" key="2">
    <source>
        <dbReference type="ARBA" id="ARBA00022487"/>
    </source>
</evidence>
<dbReference type="PROSITE" id="PS00122">
    <property type="entry name" value="CARBOXYLESTERASE_B_1"/>
    <property type="match status" value="1"/>
</dbReference>
<dbReference type="AlphaFoldDB" id="A0A9P0H0I7"/>
<gene>
    <name evidence="7" type="ORF">NEZAVI_LOCUS4983</name>
</gene>
<dbReference type="SUPFAM" id="SSF53474">
    <property type="entry name" value="alpha/beta-Hydrolases"/>
    <property type="match status" value="1"/>
</dbReference>
<evidence type="ECO:0000259" key="6">
    <source>
        <dbReference type="Pfam" id="PF00135"/>
    </source>
</evidence>
<evidence type="ECO:0000313" key="8">
    <source>
        <dbReference type="Proteomes" id="UP001152798"/>
    </source>
</evidence>
<dbReference type="InterPro" id="IPR019819">
    <property type="entry name" value="Carboxylesterase_B_CS"/>
</dbReference>
<dbReference type="InterPro" id="IPR029058">
    <property type="entry name" value="AB_hydrolase_fold"/>
</dbReference>
<dbReference type="Gene3D" id="3.40.50.1820">
    <property type="entry name" value="alpha/beta hydrolase"/>
    <property type="match status" value="1"/>
</dbReference>
<keyword evidence="8" id="KW-1185">Reference proteome</keyword>
<name>A0A9P0H0I7_NEZVI</name>